<gene>
    <name evidence="1" type="ORF">LCGC14_0853960</name>
</gene>
<dbReference type="AlphaFoldDB" id="A0A0F9PUN2"/>
<proteinExistence type="predicted"/>
<evidence type="ECO:0000313" key="1">
    <source>
        <dbReference type="EMBL" id="KKN28467.1"/>
    </source>
</evidence>
<name>A0A0F9PUN2_9ZZZZ</name>
<reference evidence="1" key="1">
    <citation type="journal article" date="2015" name="Nature">
        <title>Complex archaea that bridge the gap between prokaryotes and eukaryotes.</title>
        <authorList>
            <person name="Spang A."/>
            <person name="Saw J.H."/>
            <person name="Jorgensen S.L."/>
            <person name="Zaremba-Niedzwiedzka K."/>
            <person name="Martijn J."/>
            <person name="Lind A.E."/>
            <person name="van Eijk R."/>
            <person name="Schleper C."/>
            <person name="Guy L."/>
            <person name="Ettema T.J."/>
        </authorList>
    </citation>
    <scope>NUCLEOTIDE SEQUENCE</scope>
</reference>
<dbReference type="EMBL" id="LAZR01002560">
    <property type="protein sequence ID" value="KKN28467.1"/>
    <property type="molecule type" value="Genomic_DNA"/>
</dbReference>
<protein>
    <submittedName>
        <fullName evidence="1">Uncharacterized protein</fullName>
    </submittedName>
</protein>
<accession>A0A0F9PUN2</accession>
<comment type="caution">
    <text evidence="1">The sequence shown here is derived from an EMBL/GenBank/DDBJ whole genome shotgun (WGS) entry which is preliminary data.</text>
</comment>
<sequence>MWNTTTVIDGWYNISVRATDIESNVSQDEVMVHVINHPPLRTIDYYFFDNVPFQAWFFNITYNITDTTVFFITLSSDGNPNSYPFVWIYNNSVNYFDAAIQKSGTLGFIFVNGICEIRFHNYLSSIQDFYITIEITQV</sequence>
<organism evidence="1">
    <name type="scientific">marine sediment metagenome</name>
    <dbReference type="NCBI Taxonomy" id="412755"/>
    <lineage>
        <taxon>unclassified sequences</taxon>
        <taxon>metagenomes</taxon>
        <taxon>ecological metagenomes</taxon>
    </lineage>
</organism>